<dbReference type="Proteomes" id="UP000031838">
    <property type="component" value="Chromosome 1"/>
</dbReference>
<dbReference type="KEGG" id="bgp:BGL_1c10530"/>
<dbReference type="Pfam" id="PF13460">
    <property type="entry name" value="NAD_binding_10"/>
    <property type="match status" value="1"/>
</dbReference>
<sequence length="209" mass="22357">MSMKILLIGATGRTGRALADLLLEQRDFELTALVRRPGFTLPRTKVVVADLNDDFSAAFDGITHAIYAAGSAEADGAPEEIAIDRDAVGRAADYAKARNVQKLVVISSLTAYAPERGPDWLVHYSRMKREGDERVIASGIDYVILRPGTLSDAPGVGKIALTDRWQDGATPVARQDVAWAAVEAIKLGISRKTIGFIGGGSPIEQALRA</sequence>
<dbReference type="RefSeq" id="WP_042624277.1">
    <property type="nucleotide sequence ID" value="NZ_BSTO01000017.1"/>
</dbReference>
<dbReference type="SUPFAM" id="SSF51735">
    <property type="entry name" value="NAD(P)-binding Rossmann-fold domains"/>
    <property type="match status" value="1"/>
</dbReference>
<dbReference type="AlphaFoldDB" id="A0A0B6RJS7"/>
<keyword evidence="3" id="KW-1185">Reference proteome</keyword>
<dbReference type="CDD" id="cd05243">
    <property type="entry name" value="SDR_a5"/>
    <property type="match status" value="1"/>
</dbReference>
<name>A0A0B6RJS7_BURPL</name>
<evidence type="ECO:0000259" key="1">
    <source>
        <dbReference type="Pfam" id="PF13460"/>
    </source>
</evidence>
<organism evidence="2 3">
    <name type="scientific">Burkholderia plantarii</name>
    <dbReference type="NCBI Taxonomy" id="41899"/>
    <lineage>
        <taxon>Bacteria</taxon>
        <taxon>Pseudomonadati</taxon>
        <taxon>Pseudomonadota</taxon>
        <taxon>Betaproteobacteria</taxon>
        <taxon>Burkholderiales</taxon>
        <taxon>Burkholderiaceae</taxon>
        <taxon>Burkholderia</taxon>
    </lineage>
</organism>
<proteinExistence type="predicted"/>
<protein>
    <submittedName>
        <fullName evidence="2">NAD-dependent epimerase/dehydratase</fullName>
    </submittedName>
</protein>
<dbReference type="KEGG" id="bpla:bpln_1g10090"/>
<evidence type="ECO:0000313" key="3">
    <source>
        <dbReference type="Proteomes" id="UP000031838"/>
    </source>
</evidence>
<dbReference type="EMBL" id="CP002580">
    <property type="protein sequence ID" value="AJK45577.1"/>
    <property type="molecule type" value="Genomic_DNA"/>
</dbReference>
<feature type="domain" description="NAD(P)-binding" evidence="1">
    <location>
        <begin position="9"/>
        <end position="186"/>
    </location>
</feature>
<reference evidence="3" key="1">
    <citation type="submission" date="2011-03" db="EMBL/GenBank/DDBJ databases">
        <authorList>
            <person name="Voget S."/>
            <person name="Streit W.R."/>
            <person name="Jaeger K.E."/>
            <person name="Daniel R."/>
        </authorList>
    </citation>
    <scope>NUCLEOTIDE SEQUENCE [LARGE SCALE GENOMIC DNA]</scope>
    <source>
        <strain evidence="3">PG1</strain>
    </source>
</reference>
<gene>
    <name evidence="2" type="ORF">BGL_1c10530</name>
</gene>
<dbReference type="Gene3D" id="3.40.50.720">
    <property type="entry name" value="NAD(P)-binding Rossmann-like Domain"/>
    <property type="match status" value="1"/>
</dbReference>
<reference evidence="2 3" key="2">
    <citation type="journal article" date="2016" name="Appl. Microbiol. Biotechnol.">
        <title>Mutations improving production and secretion of extracellular lipase by Burkholderia glumae PG1.</title>
        <authorList>
            <person name="Knapp A."/>
            <person name="Voget S."/>
            <person name="Gao R."/>
            <person name="Zaburannyi N."/>
            <person name="Krysciak D."/>
            <person name="Breuer M."/>
            <person name="Hauer B."/>
            <person name="Streit W.R."/>
            <person name="Muller R."/>
            <person name="Daniel R."/>
            <person name="Jaeger K.E."/>
        </authorList>
    </citation>
    <scope>NUCLEOTIDE SEQUENCE [LARGE SCALE GENOMIC DNA]</scope>
    <source>
        <strain evidence="2 3">PG1</strain>
    </source>
</reference>
<accession>A0A0B6RJS7</accession>
<dbReference type="PANTHER" id="PTHR15020">
    <property type="entry name" value="FLAVIN REDUCTASE-RELATED"/>
    <property type="match status" value="1"/>
</dbReference>
<dbReference type="PANTHER" id="PTHR15020:SF50">
    <property type="entry name" value="UPF0659 PROTEIN YMR090W"/>
    <property type="match status" value="1"/>
</dbReference>
<dbReference type="HOGENOM" id="CLU_025711_1_2_4"/>
<evidence type="ECO:0000313" key="2">
    <source>
        <dbReference type="EMBL" id="AJK45577.1"/>
    </source>
</evidence>
<dbReference type="InterPro" id="IPR036291">
    <property type="entry name" value="NAD(P)-bd_dom_sf"/>
</dbReference>
<dbReference type="InterPro" id="IPR016040">
    <property type="entry name" value="NAD(P)-bd_dom"/>
</dbReference>